<dbReference type="OrthoDB" id="1607513at2759"/>
<keyword evidence="2" id="KW-1185">Reference proteome</keyword>
<evidence type="ECO:0000313" key="1">
    <source>
        <dbReference type="EMBL" id="TDL19646.1"/>
    </source>
</evidence>
<dbReference type="Proteomes" id="UP000294933">
    <property type="component" value="Unassembled WGS sequence"/>
</dbReference>
<dbReference type="SUPFAM" id="SSF53098">
    <property type="entry name" value="Ribonuclease H-like"/>
    <property type="match status" value="1"/>
</dbReference>
<dbReference type="EMBL" id="ML170195">
    <property type="protein sequence ID" value="TDL19646.1"/>
    <property type="molecule type" value="Genomic_DNA"/>
</dbReference>
<name>A0A4Y7PX90_9AGAM</name>
<organism evidence="1 2">
    <name type="scientific">Rickenella mellea</name>
    <dbReference type="NCBI Taxonomy" id="50990"/>
    <lineage>
        <taxon>Eukaryota</taxon>
        <taxon>Fungi</taxon>
        <taxon>Dikarya</taxon>
        <taxon>Basidiomycota</taxon>
        <taxon>Agaricomycotina</taxon>
        <taxon>Agaricomycetes</taxon>
        <taxon>Hymenochaetales</taxon>
        <taxon>Rickenellaceae</taxon>
        <taxon>Rickenella</taxon>
    </lineage>
</organism>
<dbReference type="InterPro" id="IPR012337">
    <property type="entry name" value="RNaseH-like_sf"/>
</dbReference>
<accession>A0A4Y7PX90</accession>
<gene>
    <name evidence="1" type="ORF">BD410DRAFT_841991</name>
</gene>
<protein>
    <submittedName>
        <fullName evidence="1">Uncharacterized protein</fullName>
    </submittedName>
</protein>
<dbReference type="AlphaFoldDB" id="A0A4Y7PX90"/>
<reference evidence="1 2" key="1">
    <citation type="submission" date="2018-06" db="EMBL/GenBank/DDBJ databases">
        <title>A transcriptomic atlas of mushroom development highlights an independent origin of complex multicellularity.</title>
        <authorList>
            <consortium name="DOE Joint Genome Institute"/>
            <person name="Krizsan K."/>
            <person name="Almasi E."/>
            <person name="Merenyi Z."/>
            <person name="Sahu N."/>
            <person name="Viragh M."/>
            <person name="Koszo T."/>
            <person name="Mondo S."/>
            <person name="Kiss B."/>
            <person name="Balint B."/>
            <person name="Kues U."/>
            <person name="Barry K."/>
            <person name="Hegedus J.C."/>
            <person name="Henrissat B."/>
            <person name="Johnson J."/>
            <person name="Lipzen A."/>
            <person name="Ohm R."/>
            <person name="Nagy I."/>
            <person name="Pangilinan J."/>
            <person name="Yan J."/>
            <person name="Xiong Y."/>
            <person name="Grigoriev I.V."/>
            <person name="Hibbett D.S."/>
            <person name="Nagy L.G."/>
        </authorList>
    </citation>
    <scope>NUCLEOTIDE SEQUENCE [LARGE SCALE GENOMIC DNA]</scope>
    <source>
        <strain evidence="1 2">SZMC22713</strain>
    </source>
</reference>
<sequence>MSATKHVTLSTTHSVFRSLQESLKENLTKLPVNAPPHLKNGLLAAHRKLSDYFNKFDDSPYYVWASLLDPRISYDGLKADYVNDDELSNHVDTCKASLKDHFHMYYVQPIENSLRVAVTDNSTASRFGSPQKFDFMARYKLR</sequence>
<evidence type="ECO:0000313" key="2">
    <source>
        <dbReference type="Proteomes" id="UP000294933"/>
    </source>
</evidence>
<proteinExistence type="predicted"/>
<dbReference type="VEuPathDB" id="FungiDB:BD410DRAFT_841991"/>
<dbReference type="STRING" id="50990.A0A4Y7PX90"/>